<evidence type="ECO:0000256" key="2">
    <source>
        <dbReference type="PROSITE-ProRule" id="PRU00708"/>
    </source>
</evidence>
<dbReference type="Proteomes" id="UP000235145">
    <property type="component" value="Unassembled WGS sequence"/>
</dbReference>
<evidence type="ECO:0000313" key="4">
    <source>
        <dbReference type="Proteomes" id="UP000235145"/>
    </source>
</evidence>
<dbReference type="PANTHER" id="PTHR47932:SF22">
    <property type="entry name" value="OS03G0225300 PROTEIN"/>
    <property type="match status" value="1"/>
</dbReference>
<dbReference type="Pfam" id="PF12854">
    <property type="entry name" value="PPR_1"/>
    <property type="match status" value="1"/>
</dbReference>
<dbReference type="Gene3D" id="1.25.40.10">
    <property type="entry name" value="Tetratricopeptide repeat domain"/>
    <property type="match status" value="4"/>
</dbReference>
<feature type="repeat" description="PPR" evidence="2">
    <location>
        <begin position="524"/>
        <end position="554"/>
    </location>
</feature>
<dbReference type="InterPro" id="IPR002885">
    <property type="entry name" value="PPR_rpt"/>
</dbReference>
<name>A0A9R1W207_LACSA</name>
<dbReference type="Pfam" id="PF01535">
    <property type="entry name" value="PPR"/>
    <property type="match status" value="2"/>
</dbReference>
<dbReference type="PROSITE" id="PS51375">
    <property type="entry name" value="PPR"/>
    <property type="match status" value="7"/>
</dbReference>
<accession>A0A9R1W207</accession>
<evidence type="ECO:0000313" key="3">
    <source>
        <dbReference type="EMBL" id="KAJ0214785.1"/>
    </source>
</evidence>
<gene>
    <name evidence="3" type="ORF">LSAT_V11C400200190</name>
</gene>
<feature type="repeat" description="PPR" evidence="2">
    <location>
        <begin position="631"/>
        <end position="665"/>
    </location>
</feature>
<organism evidence="3 4">
    <name type="scientific">Lactuca sativa</name>
    <name type="common">Garden lettuce</name>
    <dbReference type="NCBI Taxonomy" id="4236"/>
    <lineage>
        <taxon>Eukaryota</taxon>
        <taxon>Viridiplantae</taxon>
        <taxon>Streptophyta</taxon>
        <taxon>Embryophyta</taxon>
        <taxon>Tracheophyta</taxon>
        <taxon>Spermatophyta</taxon>
        <taxon>Magnoliopsida</taxon>
        <taxon>eudicotyledons</taxon>
        <taxon>Gunneridae</taxon>
        <taxon>Pentapetalae</taxon>
        <taxon>asterids</taxon>
        <taxon>campanulids</taxon>
        <taxon>Asterales</taxon>
        <taxon>Asteraceae</taxon>
        <taxon>Cichorioideae</taxon>
        <taxon>Cichorieae</taxon>
        <taxon>Lactucinae</taxon>
        <taxon>Lactuca</taxon>
    </lineage>
</organism>
<feature type="repeat" description="PPR" evidence="2">
    <location>
        <begin position="454"/>
        <end position="488"/>
    </location>
</feature>
<feature type="repeat" description="PPR" evidence="2">
    <location>
        <begin position="704"/>
        <end position="738"/>
    </location>
</feature>
<evidence type="ECO:0000256" key="1">
    <source>
        <dbReference type="ARBA" id="ARBA00022737"/>
    </source>
</evidence>
<reference evidence="3 4" key="1">
    <citation type="journal article" date="2017" name="Nat. Commun.">
        <title>Genome assembly with in vitro proximity ligation data and whole-genome triplication in lettuce.</title>
        <authorList>
            <person name="Reyes-Chin-Wo S."/>
            <person name="Wang Z."/>
            <person name="Yang X."/>
            <person name="Kozik A."/>
            <person name="Arikit S."/>
            <person name="Song C."/>
            <person name="Xia L."/>
            <person name="Froenicke L."/>
            <person name="Lavelle D.O."/>
            <person name="Truco M.J."/>
            <person name="Xia R."/>
            <person name="Zhu S."/>
            <person name="Xu C."/>
            <person name="Xu H."/>
            <person name="Xu X."/>
            <person name="Cox K."/>
            <person name="Korf I."/>
            <person name="Meyers B.C."/>
            <person name="Michelmore R.W."/>
        </authorList>
    </citation>
    <scope>NUCLEOTIDE SEQUENCE [LARGE SCALE GENOMIC DNA]</scope>
    <source>
        <strain evidence="4">cv. Salinas</strain>
        <tissue evidence="3">Seedlings</tissue>
    </source>
</reference>
<dbReference type="AlphaFoldDB" id="A0A9R1W207"/>
<dbReference type="InterPro" id="IPR011990">
    <property type="entry name" value="TPR-like_helical_dom_sf"/>
</dbReference>
<keyword evidence="4" id="KW-1185">Reference proteome</keyword>
<feature type="repeat" description="PPR" evidence="2">
    <location>
        <begin position="596"/>
        <end position="630"/>
    </location>
</feature>
<dbReference type="NCBIfam" id="TIGR00756">
    <property type="entry name" value="PPR"/>
    <property type="match status" value="5"/>
</dbReference>
<feature type="repeat" description="PPR" evidence="2">
    <location>
        <begin position="561"/>
        <end position="595"/>
    </location>
</feature>
<dbReference type="GO" id="GO:0003729">
    <property type="term" value="F:mRNA binding"/>
    <property type="evidence" value="ECO:0000318"/>
    <property type="project" value="GO_Central"/>
</dbReference>
<feature type="repeat" description="PPR" evidence="2">
    <location>
        <begin position="489"/>
        <end position="523"/>
    </location>
</feature>
<proteinExistence type="predicted"/>
<dbReference type="EMBL" id="NBSK02000004">
    <property type="protein sequence ID" value="KAJ0214785.1"/>
    <property type="molecule type" value="Genomic_DNA"/>
</dbReference>
<protein>
    <recommendedName>
        <fullName evidence="5">Pentatricopeptide repeat-containing protein</fullName>
    </recommendedName>
</protein>
<sequence>MFQMASLAAYFGLGQQSHRSLDDVRMNFEVVKHCATVLFLVISHGIKTSPFLFLSLSPSIQIHSNIPITQESANPGEDIPIPIPIPSNEAMVEDSSSTTQSDAFTPQTEFLPSNEVSMASITVSSSSVSPYFHGSHKIQILHRDIPLQIRCDSMRIRFGLSTKYLDHAGRPRLSFVVDANSSNLCDLLNACDNITKRFMDSDSNSEWRPLVSRKPGLRTEDGDGSGWTTEIYKKESSSLSSLSIPQLVTSSRYDVAELDWLFRPGGFVDAYLCLDPYNYQQNAGIRLVAKKLVVTIRLRYVNCRSPVLRRTGKQAVAVADNMLPTIGSPSNDPNIEKALTRVGAKLDPSCVKELITRCSSTSKHPTSGLRFFIWAGIQREYRHNSYMYNIACKTFKINQNPNVIKDVIEAYTIDHSVVNVKAFKVVLNLCKEARLANEGLWVLKKMEDFNCKPDTTAYNLVIRLFCEKGKMDEALMLMEEMSLIDLYPDMVTFVTMIKGFCDLGRIQDADKLFKIVNQQGLPPNVVAYSALLDGVCKVGDLERGLELLDEMEKKCGSCSPTVVTYTSIIQSFCEKGRSMEAFTILDRMEACGCAPNRVTISTFINGLIKEDRVDEAYKLIDRVVAKGSVSKSECYSSLVVTFFRCGKFEEGEKVFRRMLGGGLKPDGVACSVLLKKMCLKEERVLEGFELYNEIEKLGFVISIDSEIYSILMDGLCRKRCLLEASKLARFMIQKGIQLKETEITMLENSQCFNGDTYADCEVHYYF</sequence>
<dbReference type="PANTHER" id="PTHR47932">
    <property type="entry name" value="ATPASE EXPRESSION PROTEIN 3"/>
    <property type="match status" value="1"/>
</dbReference>
<dbReference type="Pfam" id="PF13041">
    <property type="entry name" value="PPR_2"/>
    <property type="match status" value="2"/>
</dbReference>
<comment type="caution">
    <text evidence="3">The sequence shown here is derived from an EMBL/GenBank/DDBJ whole genome shotgun (WGS) entry which is preliminary data.</text>
</comment>
<keyword evidence="1" id="KW-0677">Repeat</keyword>
<evidence type="ECO:0008006" key="5">
    <source>
        <dbReference type="Google" id="ProtNLM"/>
    </source>
</evidence>